<keyword evidence="6" id="KW-1133">Transmembrane helix</keyword>
<dbReference type="Proteomes" id="UP001081283">
    <property type="component" value="Unassembled WGS sequence"/>
</dbReference>
<keyword evidence="4" id="KW-0418">Kinase</keyword>
<evidence type="ECO:0000313" key="9">
    <source>
        <dbReference type="Proteomes" id="UP001081283"/>
    </source>
</evidence>
<gene>
    <name evidence="8" type="ORF">OEG82_23595</name>
</gene>
<name>A0ABT3YM28_9HYPH</name>
<evidence type="ECO:0000313" key="8">
    <source>
        <dbReference type="EMBL" id="MCY0096969.1"/>
    </source>
</evidence>
<dbReference type="Pfam" id="PF02518">
    <property type="entry name" value="HATPase_c"/>
    <property type="match status" value="1"/>
</dbReference>
<evidence type="ECO:0000256" key="4">
    <source>
        <dbReference type="ARBA" id="ARBA00022777"/>
    </source>
</evidence>
<dbReference type="SUPFAM" id="SSF55874">
    <property type="entry name" value="ATPase domain of HSP90 chaperone/DNA topoisomerase II/histidine kinase"/>
    <property type="match status" value="1"/>
</dbReference>
<dbReference type="PANTHER" id="PTHR24421:SF10">
    <property type="entry name" value="NITRATE_NITRITE SENSOR PROTEIN NARQ"/>
    <property type="match status" value="1"/>
</dbReference>
<sequence>MDRNSDLWGGSIWHSMLSDWTLPHRFALIGGLITLAVTVLAGMVISSSLARNRIEAEATSTALLLDSVLGPIVQGLVLNGASGDETETLDRLLKSDQFRLRFPHVEIWLHDGRIIYSTSPGLIGKSFQPPDGLVAARAGKVSARYTDLSADEHVLRSFTKAFLEVYVPIRGHLSEEVIAIAEIHEITEPLERELETLRMHSWVAVGGASLLIMLALGVVSWASRQIDTQRAALQAQLRETSRISDQNRLLRERARRATILISEMNESKLRDLGAELHDGPAQLIGLAALRVEHVRRARSQVARDVHLTEIETLLADANLKVRNLSKGLVLPPIEGLPLCEVVSRAVRAHEQRTRTTVEAHCLDDGPKVHSAVNICVYRFIQEGLNNAFRHAGGIGQRVTCEWHEAMLFVAVSDCGASASARPEQTEGGLGLAWIRARVESLGGTMDVQSRHDGTTVSITLSTLEMR</sequence>
<evidence type="ECO:0000256" key="6">
    <source>
        <dbReference type="SAM" id="Phobius"/>
    </source>
</evidence>
<dbReference type="InterPro" id="IPR003594">
    <property type="entry name" value="HATPase_dom"/>
</dbReference>
<organism evidence="8 9">
    <name type="scientific">Hoeflea ulvae</name>
    <dbReference type="NCBI Taxonomy" id="2983764"/>
    <lineage>
        <taxon>Bacteria</taxon>
        <taxon>Pseudomonadati</taxon>
        <taxon>Pseudomonadota</taxon>
        <taxon>Alphaproteobacteria</taxon>
        <taxon>Hyphomicrobiales</taxon>
        <taxon>Rhizobiaceae</taxon>
        <taxon>Hoeflea</taxon>
    </lineage>
</organism>
<evidence type="ECO:0000256" key="1">
    <source>
        <dbReference type="ARBA" id="ARBA00000085"/>
    </source>
</evidence>
<dbReference type="PANTHER" id="PTHR24421">
    <property type="entry name" value="NITRATE/NITRITE SENSOR PROTEIN NARX-RELATED"/>
    <property type="match status" value="1"/>
</dbReference>
<reference evidence="8" key="1">
    <citation type="submission" date="2022-10" db="EMBL/GenBank/DDBJ databases">
        <title>Hoeflea sp. J2-29, isolated from marine algae.</title>
        <authorList>
            <person name="Kristyanto S."/>
            <person name="Kim J.M."/>
            <person name="Jeon C.O."/>
        </authorList>
    </citation>
    <scope>NUCLEOTIDE SEQUENCE</scope>
    <source>
        <strain evidence="8">J2-29</strain>
    </source>
</reference>
<feature type="transmembrane region" description="Helical" evidence="6">
    <location>
        <begin position="26"/>
        <end position="45"/>
    </location>
</feature>
<keyword evidence="6" id="KW-0472">Membrane</keyword>
<feature type="domain" description="Histidine kinase/HSP90-like ATPase" evidence="7">
    <location>
        <begin position="376"/>
        <end position="461"/>
    </location>
</feature>
<keyword evidence="6" id="KW-0812">Transmembrane</keyword>
<proteinExistence type="predicted"/>
<keyword evidence="3" id="KW-0808">Transferase</keyword>
<dbReference type="InterPro" id="IPR050482">
    <property type="entry name" value="Sensor_HK_TwoCompSys"/>
</dbReference>
<keyword evidence="5" id="KW-0902">Two-component regulatory system</keyword>
<evidence type="ECO:0000259" key="7">
    <source>
        <dbReference type="Pfam" id="PF02518"/>
    </source>
</evidence>
<evidence type="ECO:0000256" key="5">
    <source>
        <dbReference type="ARBA" id="ARBA00023012"/>
    </source>
</evidence>
<dbReference type="InterPro" id="IPR036890">
    <property type="entry name" value="HATPase_C_sf"/>
</dbReference>
<feature type="transmembrane region" description="Helical" evidence="6">
    <location>
        <begin position="202"/>
        <end position="222"/>
    </location>
</feature>
<dbReference type="CDD" id="cd16917">
    <property type="entry name" value="HATPase_UhpB-NarQ-NarX-like"/>
    <property type="match status" value="1"/>
</dbReference>
<dbReference type="EC" id="2.7.13.3" evidence="2"/>
<comment type="caution">
    <text evidence="8">The sequence shown here is derived from an EMBL/GenBank/DDBJ whole genome shotgun (WGS) entry which is preliminary data.</text>
</comment>
<evidence type="ECO:0000256" key="3">
    <source>
        <dbReference type="ARBA" id="ARBA00022679"/>
    </source>
</evidence>
<accession>A0ABT3YM28</accession>
<comment type="catalytic activity">
    <reaction evidence="1">
        <text>ATP + protein L-histidine = ADP + protein N-phospho-L-histidine.</text>
        <dbReference type="EC" id="2.7.13.3"/>
    </reaction>
</comment>
<evidence type="ECO:0000256" key="2">
    <source>
        <dbReference type="ARBA" id="ARBA00012438"/>
    </source>
</evidence>
<dbReference type="Gene3D" id="3.30.565.10">
    <property type="entry name" value="Histidine kinase-like ATPase, C-terminal domain"/>
    <property type="match status" value="1"/>
</dbReference>
<protein>
    <recommendedName>
        <fullName evidence="2">histidine kinase</fullName>
        <ecNumber evidence="2">2.7.13.3</ecNumber>
    </recommendedName>
</protein>
<keyword evidence="9" id="KW-1185">Reference proteome</keyword>
<dbReference type="EMBL" id="JAOVZQ010000002">
    <property type="protein sequence ID" value="MCY0096969.1"/>
    <property type="molecule type" value="Genomic_DNA"/>
</dbReference>
<dbReference type="RefSeq" id="WP_267615066.1">
    <property type="nucleotide sequence ID" value="NZ_JAOVZQ010000002.1"/>
</dbReference>